<proteinExistence type="predicted"/>
<sequence>QQSQVHKIGFIIFDSFARSASNTITFSSVTEKYFIELNQLEPIGKKTAVYDAIVYCLKQYPPNCQMPLLTIFTAGNDNFSNPTNRLLVAKNFEEFLIKETNRLHVKGRFIHIGDENIDNTKHLSDRLGYEFYHANNGNASTFTQSYIQATTTTTRFTTDTSLVARTTTPRPVNIKQNISILDLIASSPEVPSTYIELTDRSRLITD</sequence>
<dbReference type="Proteomes" id="UP000677228">
    <property type="component" value="Unassembled WGS sequence"/>
</dbReference>
<dbReference type="EMBL" id="CAJOBA010009761">
    <property type="protein sequence ID" value="CAF3858770.1"/>
    <property type="molecule type" value="Genomic_DNA"/>
</dbReference>
<name>A0A8S2E330_9BILA</name>
<comment type="caution">
    <text evidence="1">The sequence shown here is derived from an EMBL/GenBank/DDBJ whole genome shotgun (WGS) entry which is preliminary data.</text>
</comment>
<evidence type="ECO:0000313" key="2">
    <source>
        <dbReference type="EMBL" id="CAF3858770.1"/>
    </source>
</evidence>
<evidence type="ECO:0000313" key="3">
    <source>
        <dbReference type="Proteomes" id="UP000677228"/>
    </source>
</evidence>
<protein>
    <recommendedName>
        <fullName evidence="4">VWFA domain-containing protein</fullName>
    </recommendedName>
</protein>
<feature type="non-terminal residue" evidence="1">
    <location>
        <position position="1"/>
    </location>
</feature>
<organism evidence="1 3">
    <name type="scientific">Didymodactylos carnosus</name>
    <dbReference type="NCBI Taxonomy" id="1234261"/>
    <lineage>
        <taxon>Eukaryota</taxon>
        <taxon>Metazoa</taxon>
        <taxon>Spiralia</taxon>
        <taxon>Gnathifera</taxon>
        <taxon>Rotifera</taxon>
        <taxon>Eurotatoria</taxon>
        <taxon>Bdelloidea</taxon>
        <taxon>Philodinida</taxon>
        <taxon>Philodinidae</taxon>
        <taxon>Didymodactylos</taxon>
    </lineage>
</organism>
<evidence type="ECO:0008006" key="4">
    <source>
        <dbReference type="Google" id="ProtNLM"/>
    </source>
</evidence>
<reference evidence="1" key="1">
    <citation type="submission" date="2021-02" db="EMBL/GenBank/DDBJ databases">
        <authorList>
            <person name="Nowell W R."/>
        </authorList>
    </citation>
    <scope>NUCLEOTIDE SEQUENCE</scope>
</reference>
<dbReference type="AlphaFoldDB" id="A0A8S2E330"/>
<evidence type="ECO:0000313" key="1">
    <source>
        <dbReference type="EMBL" id="CAF1097282.1"/>
    </source>
</evidence>
<accession>A0A8S2E330</accession>
<dbReference type="InterPro" id="IPR036465">
    <property type="entry name" value="vWFA_dom_sf"/>
</dbReference>
<dbReference type="SUPFAM" id="SSF53300">
    <property type="entry name" value="vWA-like"/>
    <property type="match status" value="1"/>
</dbReference>
<gene>
    <name evidence="1" type="ORF">OVA965_LOCUS19116</name>
    <name evidence="2" type="ORF">TMI583_LOCUS19129</name>
</gene>
<dbReference type="EMBL" id="CAJNOK010009743">
    <property type="protein sequence ID" value="CAF1097282.1"/>
    <property type="molecule type" value="Genomic_DNA"/>
</dbReference>
<dbReference type="Proteomes" id="UP000682733">
    <property type="component" value="Unassembled WGS sequence"/>
</dbReference>